<dbReference type="PROSITE" id="PS51676">
    <property type="entry name" value="FF"/>
    <property type="match status" value="4"/>
</dbReference>
<dbReference type="FunFam" id="1.10.10.440:FF:000003">
    <property type="entry name" value="Pre-mRNA processing factor 40 homolog A"/>
    <property type="match status" value="1"/>
</dbReference>
<accession>A0A1S4EK48</accession>
<feature type="compositionally biased region" description="Basic residues" evidence="3">
    <location>
        <begin position="666"/>
        <end position="675"/>
    </location>
</feature>
<reference evidence="7 8" key="1">
    <citation type="submission" date="2025-04" db="UniProtKB">
        <authorList>
            <consortium name="RefSeq"/>
        </authorList>
    </citation>
    <scope>IDENTIFICATION</scope>
</reference>
<feature type="domain" description="FF" evidence="5">
    <location>
        <begin position="221"/>
        <end position="275"/>
    </location>
</feature>
<dbReference type="GeneID" id="103516468"/>
<feature type="domain" description="FF" evidence="5">
    <location>
        <begin position="352"/>
        <end position="415"/>
    </location>
</feature>
<dbReference type="STRING" id="121845.A0A1S4EK48"/>
<dbReference type="Pfam" id="PF00397">
    <property type="entry name" value="WW"/>
    <property type="match status" value="2"/>
</dbReference>
<dbReference type="PANTHER" id="PTHR11864:SF0">
    <property type="entry name" value="PRP40 PRE-MRNA PROCESSING FACTOR 40 HOMOLOG A (YEAST)"/>
    <property type="match status" value="1"/>
</dbReference>
<evidence type="ECO:0000259" key="4">
    <source>
        <dbReference type="PROSITE" id="PS50020"/>
    </source>
</evidence>
<dbReference type="PROSITE" id="PS50020">
    <property type="entry name" value="WW_DOMAIN_2"/>
    <property type="match status" value="2"/>
</dbReference>
<feature type="domain" description="WW" evidence="4">
    <location>
        <begin position="76"/>
        <end position="104"/>
    </location>
</feature>
<feature type="region of interest" description="Disordered" evidence="3">
    <location>
        <begin position="195"/>
        <end position="214"/>
    </location>
</feature>
<dbReference type="Pfam" id="PF25432">
    <property type="entry name" value="FF_PRPF40A"/>
    <property type="match status" value="1"/>
</dbReference>
<dbReference type="KEGG" id="dci:103516468"/>
<keyword evidence="2" id="KW-0175">Coiled coil</keyword>
<dbReference type="GO" id="GO:0003723">
    <property type="term" value="F:RNA binding"/>
    <property type="evidence" value="ECO:0007669"/>
    <property type="project" value="TreeGrafter"/>
</dbReference>
<gene>
    <name evidence="7 8" type="primary">LOC103516468</name>
</gene>
<feature type="compositionally biased region" description="Basic residues" evidence="3">
    <location>
        <begin position="687"/>
        <end position="702"/>
    </location>
</feature>
<dbReference type="SMART" id="SM00456">
    <property type="entry name" value="WW"/>
    <property type="match status" value="2"/>
</dbReference>
<dbReference type="Pfam" id="PF01846">
    <property type="entry name" value="FF"/>
    <property type="match status" value="3"/>
</dbReference>
<dbReference type="AlphaFoldDB" id="A0A1S4EK48"/>
<dbReference type="CDD" id="cd00201">
    <property type="entry name" value="WW"/>
    <property type="match status" value="2"/>
</dbReference>
<dbReference type="RefSeq" id="XP_017302555.1">
    <property type="nucleotide sequence ID" value="XM_017447066.2"/>
</dbReference>
<dbReference type="InterPro" id="IPR039726">
    <property type="entry name" value="Prp40-like"/>
</dbReference>
<dbReference type="PANTHER" id="PTHR11864">
    <property type="entry name" value="PRE-MRNA-PROCESSING PROTEIN PRP40"/>
    <property type="match status" value="1"/>
</dbReference>
<dbReference type="CTD" id="33513"/>
<feature type="domain" description="FF" evidence="5">
    <location>
        <begin position="433"/>
        <end position="495"/>
    </location>
</feature>
<dbReference type="PaxDb" id="121845-A0A1S4EK48"/>
<dbReference type="GO" id="GO:0045292">
    <property type="term" value="P:mRNA cis splicing, via spliceosome"/>
    <property type="evidence" value="ECO:0007669"/>
    <property type="project" value="InterPro"/>
</dbReference>
<feature type="domain" description="WW" evidence="4">
    <location>
        <begin position="117"/>
        <end position="145"/>
    </location>
</feature>
<proteinExistence type="predicted"/>
<keyword evidence="1" id="KW-0677">Repeat</keyword>
<dbReference type="InterPro" id="IPR036020">
    <property type="entry name" value="WW_dom_sf"/>
</dbReference>
<dbReference type="RefSeq" id="XP_017302553.1">
    <property type="nucleotide sequence ID" value="XM_017447064.2"/>
</dbReference>
<dbReference type="Gene3D" id="2.20.70.10">
    <property type="match status" value="2"/>
</dbReference>
<feature type="compositionally biased region" description="Basic and acidic residues" evidence="3">
    <location>
        <begin position="707"/>
        <end position="757"/>
    </location>
</feature>
<feature type="compositionally biased region" description="Low complexity" evidence="3">
    <location>
        <begin position="44"/>
        <end position="57"/>
    </location>
</feature>
<organism evidence="6 8">
    <name type="scientific">Diaphorina citri</name>
    <name type="common">Asian citrus psyllid</name>
    <dbReference type="NCBI Taxonomy" id="121845"/>
    <lineage>
        <taxon>Eukaryota</taxon>
        <taxon>Metazoa</taxon>
        <taxon>Ecdysozoa</taxon>
        <taxon>Arthropoda</taxon>
        <taxon>Hexapoda</taxon>
        <taxon>Insecta</taxon>
        <taxon>Pterygota</taxon>
        <taxon>Neoptera</taxon>
        <taxon>Paraneoptera</taxon>
        <taxon>Hemiptera</taxon>
        <taxon>Sternorrhyncha</taxon>
        <taxon>Psylloidea</taxon>
        <taxon>Psyllidae</taxon>
        <taxon>Diaphorininae</taxon>
        <taxon>Diaphorina</taxon>
    </lineage>
</organism>
<dbReference type="Proteomes" id="UP000079169">
    <property type="component" value="Unplaced"/>
</dbReference>
<protein>
    <submittedName>
        <fullName evidence="7 8">Pre-mRNA-processing factor 40 homolog B isoform X1</fullName>
    </submittedName>
</protein>
<feature type="compositionally biased region" description="Low complexity" evidence="3">
    <location>
        <begin position="195"/>
        <end position="211"/>
    </location>
</feature>
<feature type="region of interest" description="Disordered" evidence="3">
    <location>
        <begin position="626"/>
        <end position="770"/>
    </location>
</feature>
<dbReference type="InterPro" id="IPR001202">
    <property type="entry name" value="WW_dom"/>
</dbReference>
<dbReference type="Gene3D" id="1.10.10.440">
    <property type="entry name" value="FF domain"/>
    <property type="match status" value="5"/>
</dbReference>
<evidence type="ECO:0000256" key="2">
    <source>
        <dbReference type="SAM" id="Coils"/>
    </source>
</evidence>
<feature type="domain" description="FF" evidence="5">
    <location>
        <begin position="561"/>
        <end position="625"/>
    </location>
</feature>
<evidence type="ECO:0000259" key="5">
    <source>
        <dbReference type="PROSITE" id="PS51676"/>
    </source>
</evidence>
<dbReference type="InterPro" id="IPR036517">
    <property type="entry name" value="FF_domain_sf"/>
</dbReference>
<dbReference type="SUPFAM" id="SSF51045">
    <property type="entry name" value="WW domain"/>
    <property type="match status" value="2"/>
</dbReference>
<evidence type="ECO:0000313" key="7">
    <source>
        <dbReference type="RefSeq" id="XP_017302553.1"/>
    </source>
</evidence>
<dbReference type="OMA" id="AQDEVAC"/>
<feature type="coiled-coil region" evidence="2">
    <location>
        <begin position="406"/>
        <end position="440"/>
    </location>
</feature>
<evidence type="ECO:0000256" key="3">
    <source>
        <dbReference type="SAM" id="MobiDB-lite"/>
    </source>
</evidence>
<dbReference type="FunFam" id="1.10.10.440:FF:000002">
    <property type="entry name" value="pre-mRNA-processing factor 40 homolog A isoform X1"/>
    <property type="match status" value="1"/>
</dbReference>
<keyword evidence="6" id="KW-1185">Reference proteome</keyword>
<evidence type="ECO:0000256" key="1">
    <source>
        <dbReference type="ARBA" id="ARBA00022737"/>
    </source>
</evidence>
<feature type="coiled-coil region" evidence="2">
    <location>
        <begin position="550"/>
        <end position="584"/>
    </location>
</feature>
<evidence type="ECO:0000313" key="8">
    <source>
        <dbReference type="RefSeq" id="XP_017302555.1"/>
    </source>
</evidence>
<name>A0A1S4EK48_DIACI</name>
<dbReference type="SMART" id="SM00441">
    <property type="entry name" value="FF"/>
    <property type="match status" value="4"/>
</dbReference>
<dbReference type="SUPFAM" id="SSF81698">
    <property type="entry name" value="FF domain"/>
    <property type="match status" value="5"/>
</dbReference>
<feature type="compositionally biased region" description="Polar residues" evidence="3">
    <location>
        <begin position="760"/>
        <end position="770"/>
    </location>
</feature>
<dbReference type="GO" id="GO:0005685">
    <property type="term" value="C:U1 snRNP"/>
    <property type="evidence" value="ECO:0007669"/>
    <property type="project" value="TreeGrafter"/>
</dbReference>
<dbReference type="InterPro" id="IPR002713">
    <property type="entry name" value="FF_domain"/>
</dbReference>
<feature type="compositionally biased region" description="Pro residues" evidence="3">
    <location>
        <begin position="24"/>
        <end position="43"/>
    </location>
</feature>
<feature type="compositionally biased region" description="Basic residues" evidence="3">
    <location>
        <begin position="632"/>
        <end position="653"/>
    </location>
</feature>
<dbReference type="PROSITE" id="PS01159">
    <property type="entry name" value="WW_DOMAIN_1"/>
    <property type="match status" value="1"/>
</dbReference>
<sequence>MNPPDNGFVPPPVPMGFPPFIGGPPPAMIPPGQPPPGIVPPGQAPFGMPPQFGFPPGDAASIPVPSGTVKPEKYCPWTEHKAPDGRSYYYNSETKKSAWEKPDELKTPAEQLLSKCPWKEYCSDAGKVYYHNVETNESQWEIPKELADLKAKISSEDIPIPTQSPVKIPMPDQSMKKETSSAMDDAIAATLAAMKPPSPMKAPSSKPTSAPIIDESVLNDKKRAIEEFKILLKDKDVPSNASWELAVKLISRDPRYPLLKNLNEKKQAFNAYKTQKKKEEREEQRLKAKKAKEDLEEFLMTNEQMTSTTRYFRCQELFGDLDIWKNVYDGDRRDIYEDVVFNLAKKEKEEAKARKKRNMRELASILDSMQKLDFKTTWQEAQQMLLDSSRFVDDQSLLAMDKEDALIVFEEHVRALEKEEDEEKEREKKLRKRLERKNRDNFSVLLDELHEQGKLTSMSLWVELYPIISSDIRFSAMLGQSGSTPLDLFKFYVEDLKSRFHEERKIIKEILKEKGFEVETVTSFEDFATVVCEDKRSATLDAGNVKLTYNALLEKAEAREKERLKEELRKLKKLESAFKSLLKHQEIDYKSEWNSVREKIENEDAFKAIVVESERVRIFQEYQRELDESCSHHHSKSKKSKKSKKSSRRRSRSRSYSDSESDYEKHKRKKNRKHSVTPSESSDSDHHKKSSKRKKSKKKKNRSPSMENDKKSEEKQDVNMTIEKEKGEFENTNKGEPSDKPQRRSDDLSDEELERRRNALLQQLNDNETE</sequence>
<feature type="coiled-coil region" evidence="2">
    <location>
        <begin position="262"/>
        <end position="301"/>
    </location>
</feature>
<feature type="region of interest" description="Disordered" evidence="3">
    <location>
        <begin position="24"/>
        <end position="68"/>
    </location>
</feature>
<evidence type="ECO:0000313" key="6">
    <source>
        <dbReference type="Proteomes" id="UP000079169"/>
    </source>
</evidence>
<feature type="region of interest" description="Disordered" evidence="3">
    <location>
        <begin position="158"/>
        <end position="182"/>
    </location>
</feature>
<dbReference type="GO" id="GO:0071004">
    <property type="term" value="C:U2-type prespliceosome"/>
    <property type="evidence" value="ECO:0007669"/>
    <property type="project" value="TreeGrafter"/>
</dbReference>